<proteinExistence type="predicted"/>
<accession>A0A8J4Q0K4</accession>
<organism evidence="3 4">
    <name type="scientific">Polysphondylium violaceum</name>
    <dbReference type="NCBI Taxonomy" id="133409"/>
    <lineage>
        <taxon>Eukaryota</taxon>
        <taxon>Amoebozoa</taxon>
        <taxon>Evosea</taxon>
        <taxon>Eumycetozoa</taxon>
        <taxon>Dictyostelia</taxon>
        <taxon>Dictyosteliales</taxon>
        <taxon>Dictyosteliaceae</taxon>
        <taxon>Polysphondylium</taxon>
    </lineage>
</organism>
<dbReference type="EMBL" id="AJWJ01000084">
    <property type="protein sequence ID" value="KAF2075822.1"/>
    <property type="molecule type" value="Genomic_DNA"/>
</dbReference>
<keyword evidence="2" id="KW-0812">Transmembrane</keyword>
<name>A0A8J4Q0K4_9MYCE</name>
<keyword evidence="2" id="KW-0472">Membrane</keyword>
<feature type="transmembrane region" description="Helical" evidence="2">
    <location>
        <begin position="12"/>
        <end position="34"/>
    </location>
</feature>
<keyword evidence="4" id="KW-1185">Reference proteome</keyword>
<evidence type="ECO:0000313" key="4">
    <source>
        <dbReference type="Proteomes" id="UP000695562"/>
    </source>
</evidence>
<dbReference type="AlphaFoldDB" id="A0A8J4Q0K4"/>
<feature type="region of interest" description="Disordered" evidence="1">
    <location>
        <begin position="540"/>
        <end position="588"/>
    </location>
</feature>
<feature type="compositionally biased region" description="Low complexity" evidence="1">
    <location>
        <begin position="540"/>
        <end position="566"/>
    </location>
</feature>
<evidence type="ECO:0000256" key="2">
    <source>
        <dbReference type="SAM" id="Phobius"/>
    </source>
</evidence>
<protein>
    <submittedName>
        <fullName evidence="3">Uncharacterized protein</fullName>
    </submittedName>
</protein>
<feature type="compositionally biased region" description="Polar residues" evidence="1">
    <location>
        <begin position="85"/>
        <end position="100"/>
    </location>
</feature>
<evidence type="ECO:0000313" key="3">
    <source>
        <dbReference type="EMBL" id="KAF2075822.1"/>
    </source>
</evidence>
<feature type="compositionally biased region" description="Low complexity" evidence="1">
    <location>
        <begin position="112"/>
        <end position="126"/>
    </location>
</feature>
<dbReference type="Proteomes" id="UP000695562">
    <property type="component" value="Unassembled WGS sequence"/>
</dbReference>
<gene>
    <name evidence="3" type="ORF">CYY_002856</name>
</gene>
<feature type="transmembrane region" description="Helical" evidence="2">
    <location>
        <begin position="347"/>
        <end position="370"/>
    </location>
</feature>
<sequence length="588" mass="67078">MILKTTKQWRILLILSCCVGIIAPTLIITAFAMFDTSIIIVKISALQNYNSHVRRWTETYRLDFLDYRYFLFANETGILERPDAEQQQQHKQGIEGSSNSIDFNIPPPALQTSSESISSTSTSNNNNEDEAYSASSITDTIEDKIPFQKYVEFTSSVNSESITFPSSEMIKMYQPLVYIVNLADIASKTQPQQLQFTLQPNENFTSNPIQLYLYEKNLNKSPEIQFVTSIKFDLFKQPGQEISKYSQQLNSSNLDMEYSSSVYTDYHIFDNACFVFQDSRIILEPCVYGGSLFNYTLIQTNGTTPITFSLTNRVIRIKYFQDPYLLAGNLTGGSLSFAMTYEMQRKLGIVFLILGLISSIIFLIQLWILVKMKKFNVPEKINSNQGDSAMSSSSSCSTIGNNNNNNNIHNNNNNNIVNNNMIIGNNEPYDPNSIEMDIYNQYPQYHQQQHSFIENNSNNNIINNNQHQLRNSISNSSNINNTHRQHINHHQYQHHNENNSVYYRNSDSINTYDSDQGIIVDMTNNDDQSSENEYTRSISVDFNDNNSSVSNHSTPIISRAARNSESSNRRHSFANTRSLSSNSETSIL</sequence>
<dbReference type="OrthoDB" id="20746at2759"/>
<keyword evidence="2" id="KW-1133">Transmembrane helix</keyword>
<feature type="compositionally biased region" description="Polar residues" evidence="1">
    <location>
        <begin position="573"/>
        <end position="588"/>
    </location>
</feature>
<feature type="region of interest" description="Disordered" evidence="1">
    <location>
        <begin position="109"/>
        <end position="135"/>
    </location>
</feature>
<comment type="caution">
    <text evidence="3">The sequence shown here is derived from an EMBL/GenBank/DDBJ whole genome shotgun (WGS) entry which is preliminary data.</text>
</comment>
<evidence type="ECO:0000256" key="1">
    <source>
        <dbReference type="SAM" id="MobiDB-lite"/>
    </source>
</evidence>
<feature type="region of interest" description="Disordered" evidence="1">
    <location>
        <begin position="81"/>
        <end position="100"/>
    </location>
</feature>
<reference evidence="3" key="1">
    <citation type="submission" date="2020-01" db="EMBL/GenBank/DDBJ databases">
        <title>Development of genomics and gene disruption for Polysphondylium violaceum indicates a role for the polyketide synthase stlB in stalk morphogenesis.</title>
        <authorList>
            <person name="Narita B."/>
            <person name="Kawabe Y."/>
            <person name="Kin K."/>
            <person name="Saito T."/>
            <person name="Gibbs R."/>
            <person name="Kuspa A."/>
            <person name="Muzny D."/>
            <person name="Queller D."/>
            <person name="Richards S."/>
            <person name="Strassman J."/>
            <person name="Sucgang R."/>
            <person name="Worley K."/>
            <person name="Schaap P."/>
        </authorList>
    </citation>
    <scope>NUCLEOTIDE SEQUENCE</scope>
    <source>
        <strain evidence="3">QSvi11</strain>
    </source>
</reference>